<evidence type="ECO:0000256" key="5">
    <source>
        <dbReference type="ARBA" id="ARBA00022801"/>
    </source>
</evidence>
<dbReference type="InterPro" id="IPR008753">
    <property type="entry name" value="Peptidase_M13_N"/>
</dbReference>
<accession>A0ABS7PWG1</accession>
<evidence type="ECO:0000313" key="11">
    <source>
        <dbReference type="EMBL" id="MBY8825700.1"/>
    </source>
</evidence>
<dbReference type="InterPro" id="IPR018497">
    <property type="entry name" value="Peptidase_M13_C"/>
</dbReference>
<evidence type="ECO:0000259" key="10">
    <source>
        <dbReference type="Pfam" id="PF05649"/>
    </source>
</evidence>
<dbReference type="Proteomes" id="UP000706039">
    <property type="component" value="Unassembled WGS sequence"/>
</dbReference>
<dbReference type="PANTHER" id="PTHR11733:SF167">
    <property type="entry name" value="FI17812P1-RELATED"/>
    <property type="match status" value="1"/>
</dbReference>
<evidence type="ECO:0000256" key="4">
    <source>
        <dbReference type="ARBA" id="ARBA00022723"/>
    </source>
</evidence>
<keyword evidence="6" id="KW-0862">Zinc</keyword>
<dbReference type="Gene3D" id="3.40.390.10">
    <property type="entry name" value="Collagenase (Catalytic Domain)"/>
    <property type="match status" value="1"/>
</dbReference>
<keyword evidence="5" id="KW-0378">Hydrolase</keyword>
<reference evidence="11 12" key="1">
    <citation type="submission" date="2021-08" db="EMBL/GenBank/DDBJ databases">
        <authorList>
            <person name="Tuo L."/>
        </authorList>
    </citation>
    <scope>NUCLEOTIDE SEQUENCE [LARGE SCALE GENOMIC DNA]</scope>
    <source>
        <strain evidence="11 12">JCM 31229</strain>
    </source>
</reference>
<dbReference type="Pfam" id="PF05649">
    <property type="entry name" value="Peptidase_M13_N"/>
    <property type="match status" value="1"/>
</dbReference>
<feature type="signal peptide" evidence="8">
    <location>
        <begin position="1"/>
        <end position="37"/>
    </location>
</feature>
<dbReference type="InterPro" id="IPR042089">
    <property type="entry name" value="Peptidase_M13_dom_2"/>
</dbReference>
<dbReference type="RefSeq" id="WP_222992806.1">
    <property type="nucleotide sequence ID" value="NZ_JAINVV010000013.1"/>
</dbReference>
<evidence type="ECO:0000256" key="8">
    <source>
        <dbReference type="SAM" id="SignalP"/>
    </source>
</evidence>
<dbReference type="InterPro" id="IPR024079">
    <property type="entry name" value="MetalloPept_cat_dom_sf"/>
</dbReference>
<keyword evidence="7" id="KW-0482">Metalloprotease</keyword>
<dbReference type="PANTHER" id="PTHR11733">
    <property type="entry name" value="ZINC METALLOPROTEASE FAMILY M13 NEPRILYSIN-RELATED"/>
    <property type="match status" value="1"/>
</dbReference>
<feature type="domain" description="Peptidase M13 N-terminal" evidence="10">
    <location>
        <begin position="70"/>
        <end position="441"/>
    </location>
</feature>
<evidence type="ECO:0000259" key="9">
    <source>
        <dbReference type="Pfam" id="PF01431"/>
    </source>
</evidence>
<comment type="similarity">
    <text evidence="2">Belongs to the peptidase M13 family.</text>
</comment>
<dbReference type="Pfam" id="PF01431">
    <property type="entry name" value="Peptidase_M13"/>
    <property type="match status" value="1"/>
</dbReference>
<protein>
    <submittedName>
        <fullName evidence="11">M13 family metallopeptidase</fullName>
    </submittedName>
</protein>
<evidence type="ECO:0000256" key="2">
    <source>
        <dbReference type="ARBA" id="ARBA00007357"/>
    </source>
</evidence>
<comment type="caution">
    <text evidence="11">The sequence shown here is derived from an EMBL/GenBank/DDBJ whole genome shotgun (WGS) entry which is preliminary data.</text>
</comment>
<evidence type="ECO:0000256" key="3">
    <source>
        <dbReference type="ARBA" id="ARBA00022670"/>
    </source>
</evidence>
<name>A0ABS7PWG1_9SPHN</name>
<keyword evidence="3" id="KW-0645">Protease</keyword>
<dbReference type="Gene3D" id="1.10.1380.10">
    <property type="entry name" value="Neutral endopeptidase , domain2"/>
    <property type="match status" value="1"/>
</dbReference>
<sequence>MTTKAQCGRGPGRLPIASAAMLAVTAISIVPHAPSMASEPVAASRPGGQGRAEIGAWGFDLAGMDRSVDPGDDFHRYASDGWVKATPIPPDKIGVDAFSALEELSAQRVRAILQEQSGKPGSAIGDYYASFMDRHRVDALGHAPIDPLLADIDRAADAGALAMVMGRLTRMKVQAPFWTMVEADDRAPEAAIVIVHQGGLGMLERQYYLDKGKDLDARRDAYRQYLAELLTLIGQEDAQARAAAVFDFETKLATGQWPQLDTRDPDRAYNPLSIDEIRRSAPEFPWDAYLRSAGFAGQERLLVRQPDAIAKNAALMATAAPAVVRDYLKLRLLQAYAPYLSQPFVDAHFRFNGTVMAGAPQNSPEWKRGADLVSMTMGDAVGRIYVERHFPPEAKAEADRLVREILAAWDRRLGTLAWMSPQTRARARAKLRAMVAEIGYPIRWRDYASLAIRRDDLFGNVRRAREFEHQRQLNMLGRPIDKRQWYTDLPAMGVNGYANHRSNQIVFSAGLLQPPFFDAHADPALNYGAIGAVIAHEIGHHFDDQGAKYDERGVLSTWWTADDVSRFDALTEALVKQYDAYEIFPGKFVNGRLTVGDNIGDLAGVTVAWDAYRHSLGGRELPVKDGLTGDQRFFLGWAQIWRVNYREAARMQALRTDVHAPPEQRVWIVRNLPGWYHAFNVQPGRALYLPEEKRVRIW</sequence>
<dbReference type="InterPro" id="IPR000718">
    <property type="entry name" value="Peptidase_M13"/>
</dbReference>
<keyword evidence="12" id="KW-1185">Reference proteome</keyword>
<feature type="chain" id="PRO_5045718848" evidence="8">
    <location>
        <begin position="38"/>
        <end position="698"/>
    </location>
</feature>
<proteinExistence type="inferred from homology"/>
<organism evidence="11 12">
    <name type="scientific">Sphingomonas colocasiae</name>
    <dbReference type="NCBI Taxonomy" id="1848973"/>
    <lineage>
        <taxon>Bacteria</taxon>
        <taxon>Pseudomonadati</taxon>
        <taxon>Pseudomonadota</taxon>
        <taxon>Alphaproteobacteria</taxon>
        <taxon>Sphingomonadales</taxon>
        <taxon>Sphingomonadaceae</taxon>
        <taxon>Sphingomonas</taxon>
    </lineage>
</organism>
<keyword evidence="4" id="KW-0479">Metal-binding</keyword>
<comment type="cofactor">
    <cofactor evidence="1">
        <name>Zn(2+)</name>
        <dbReference type="ChEBI" id="CHEBI:29105"/>
    </cofactor>
</comment>
<gene>
    <name evidence="11" type="ORF">K7G82_25585</name>
</gene>
<keyword evidence="8" id="KW-0732">Signal</keyword>
<dbReference type="EMBL" id="JAINVV010000013">
    <property type="protein sequence ID" value="MBY8825700.1"/>
    <property type="molecule type" value="Genomic_DNA"/>
</dbReference>
<dbReference type="PRINTS" id="PR00786">
    <property type="entry name" value="NEPRILYSIN"/>
</dbReference>
<evidence type="ECO:0000313" key="12">
    <source>
        <dbReference type="Proteomes" id="UP000706039"/>
    </source>
</evidence>
<evidence type="ECO:0000256" key="7">
    <source>
        <dbReference type="ARBA" id="ARBA00023049"/>
    </source>
</evidence>
<dbReference type="SUPFAM" id="SSF55486">
    <property type="entry name" value="Metalloproteases ('zincins'), catalytic domain"/>
    <property type="match status" value="1"/>
</dbReference>
<feature type="domain" description="Peptidase M13 C-terminal" evidence="9">
    <location>
        <begin position="495"/>
        <end position="695"/>
    </location>
</feature>
<dbReference type="CDD" id="cd08662">
    <property type="entry name" value="M13"/>
    <property type="match status" value="1"/>
</dbReference>
<evidence type="ECO:0000256" key="6">
    <source>
        <dbReference type="ARBA" id="ARBA00022833"/>
    </source>
</evidence>
<evidence type="ECO:0000256" key="1">
    <source>
        <dbReference type="ARBA" id="ARBA00001947"/>
    </source>
</evidence>
<dbReference type="PROSITE" id="PS51885">
    <property type="entry name" value="NEPRILYSIN"/>
    <property type="match status" value="1"/>
</dbReference>